<proteinExistence type="predicted"/>
<accession>A0ABS1J5C2</accession>
<evidence type="ECO:0000313" key="5">
    <source>
        <dbReference type="Proteomes" id="UP000602284"/>
    </source>
</evidence>
<dbReference type="Gene3D" id="2.60.40.1220">
    <property type="match status" value="2"/>
</dbReference>
<dbReference type="Pfam" id="PF00395">
    <property type="entry name" value="SLH"/>
    <property type="match status" value="3"/>
</dbReference>
<feature type="signal peptide" evidence="2">
    <location>
        <begin position="1"/>
        <end position="27"/>
    </location>
</feature>
<comment type="caution">
    <text evidence="4">The sequence shown here is derived from an EMBL/GenBank/DDBJ whole genome shotgun (WGS) entry which is preliminary data.</text>
</comment>
<gene>
    <name evidence="4" type="ORF">JJB07_02325</name>
</gene>
<dbReference type="PANTHER" id="PTHR43308:SF5">
    <property type="entry name" value="S-LAYER PROTEIN _ PEPTIDOGLYCAN ENDO-BETA-N-ACETYLGLUCOSAMINIDASE"/>
    <property type="match status" value="1"/>
</dbReference>
<evidence type="ECO:0000256" key="2">
    <source>
        <dbReference type="SAM" id="SignalP"/>
    </source>
</evidence>
<evidence type="ECO:0000313" key="4">
    <source>
        <dbReference type="EMBL" id="MBL0385473.1"/>
    </source>
</evidence>
<evidence type="ECO:0000256" key="1">
    <source>
        <dbReference type="ARBA" id="ARBA00022729"/>
    </source>
</evidence>
<feature type="domain" description="SLH" evidence="3">
    <location>
        <begin position="26"/>
        <end position="87"/>
    </location>
</feature>
<dbReference type="EMBL" id="JAEQNB010000001">
    <property type="protein sequence ID" value="MBL0385473.1"/>
    <property type="molecule type" value="Genomic_DNA"/>
</dbReference>
<organism evidence="4 5">
    <name type="scientific">Tumebacillus amylolyticus</name>
    <dbReference type="NCBI Taxonomy" id="2801339"/>
    <lineage>
        <taxon>Bacteria</taxon>
        <taxon>Bacillati</taxon>
        <taxon>Bacillota</taxon>
        <taxon>Bacilli</taxon>
        <taxon>Bacillales</taxon>
        <taxon>Alicyclobacillaceae</taxon>
        <taxon>Tumebacillus</taxon>
    </lineage>
</organism>
<sequence length="1043" mass="106149">MTKSKKLTATVAASAVASALVAPAAFAGTNFSDIDGSFAKDAIIQLADAGILNGVGGGQFNPTGLIERQDFAIVLAKALKLDTSAAPATATFSDIPADHYAYAAVEACVKAGLIKGQGNGTFGEGANLTREDMAVFFGRALNLVAGSDVVTGQASKLNFSDAASISDYAKDAVGAAFDLGYISGSNGAFDPKGTATREQVASLATRWMTAADKVANNVFAGVTYTDANTLTINFSKEVADIKAADVTVASKADGKAVAVSAVTLSADKKSATVKTDALAGATTYSVTFGGKTVEVTTPDKLDATVAAAGAKKISVTFNSAVDTTKASFSVKKGSIAINVASVAFDDAKKVATLTLSSNLTAGDYTVAANGLANAVSKTFTAEDQKVAKVDINDNAILTGVPADASKVVNVAYTVSNQYGEDVTTTLGTGVKFTVGNGTGADTDSDGAYTVTSLTDAGYKVGDKITIAVLDPTTGTFVSKAVTVSDKSSVSEVTISDLFNTNAKTLSAATNLATDEFDLVVSAKDQYGNAVAAGKIANDVLVTVSDSSIVTIGAFKDITLADGTKAVGLQLMNGNGALTARAGAAKVTIVSRTTGKLASYDVNVKETVAVDTLSMTAPDLAVAGETVTIPYTAVDQFGAETTDVNVLQNGVTFTSTVGTVAFVPNYVTGKAELKLTLPADANAGHAVISAITSKAKSAFVNVAYQKTAVPTVITGLKNINTNFAKDGASKLTLDNVVLADQYGRTYDNSKLAAQLGAAEGNYQLKIESSDSAKVDGATTFTSGIDFTTFHGLVKGSSTLTFTLLKVTGGVAAPVANSGFTSTSTVVEKADIKSYELADFSKLLANDAPHDVAVKVSGVLADGSKVVVPSSYYTVRTNDAGTAYTDADTNTIHSDGTVVDATTKEGTVPVIVTVEGATGPQTIVKNLVVSTAPAVANTLSLTDDVMVSDGVATVSYAAIYDAVATKTTKALVDTFVNAAVDVVDQYGIDISANNTFTTQNVLVTNIVNSAGVAHTIDTIAAGDTFNVTAITNNGKIITFKVIVKA</sequence>
<dbReference type="Proteomes" id="UP000602284">
    <property type="component" value="Unassembled WGS sequence"/>
</dbReference>
<reference evidence="4 5" key="1">
    <citation type="submission" date="2021-01" db="EMBL/GenBank/DDBJ databases">
        <title>Tumebacillus sp. strain ITR2 16S ribosomal RNA gene Genome sequencing and assembly.</title>
        <authorList>
            <person name="Kang M."/>
        </authorList>
    </citation>
    <scope>NUCLEOTIDE SEQUENCE [LARGE SCALE GENOMIC DNA]</scope>
    <source>
        <strain evidence="4 5">ITR2</strain>
    </source>
</reference>
<feature type="domain" description="SLH" evidence="3">
    <location>
        <begin position="88"/>
        <end position="151"/>
    </location>
</feature>
<dbReference type="InterPro" id="IPR051465">
    <property type="entry name" value="Cell_Envelope_Struct_Comp"/>
</dbReference>
<evidence type="ECO:0000259" key="3">
    <source>
        <dbReference type="PROSITE" id="PS51272"/>
    </source>
</evidence>
<dbReference type="PROSITE" id="PS51272">
    <property type="entry name" value="SLH"/>
    <property type="match status" value="3"/>
</dbReference>
<keyword evidence="5" id="KW-1185">Reference proteome</keyword>
<feature type="domain" description="SLH" evidence="3">
    <location>
        <begin position="156"/>
        <end position="218"/>
    </location>
</feature>
<keyword evidence="1 2" id="KW-0732">Signal</keyword>
<name>A0ABS1J5C2_9BACL</name>
<feature type="chain" id="PRO_5047289466" evidence="2">
    <location>
        <begin position="28"/>
        <end position="1043"/>
    </location>
</feature>
<dbReference type="InterPro" id="IPR014755">
    <property type="entry name" value="Cu-Rt/internalin_Ig-like"/>
</dbReference>
<dbReference type="PANTHER" id="PTHR43308">
    <property type="entry name" value="OUTER MEMBRANE PROTEIN ALPHA-RELATED"/>
    <property type="match status" value="1"/>
</dbReference>
<dbReference type="RefSeq" id="WP_201630773.1">
    <property type="nucleotide sequence ID" value="NZ_JAEQNB010000001.1"/>
</dbReference>
<dbReference type="InterPro" id="IPR001119">
    <property type="entry name" value="SLH_dom"/>
</dbReference>
<protein>
    <submittedName>
        <fullName evidence="4">S-layer homology domain-containing protein</fullName>
    </submittedName>
</protein>